<organism evidence="2 3">
    <name type="scientific">Priestia endophytica DSM 13796</name>
    <dbReference type="NCBI Taxonomy" id="1121089"/>
    <lineage>
        <taxon>Bacteria</taxon>
        <taxon>Bacillati</taxon>
        <taxon>Bacillota</taxon>
        <taxon>Bacilli</taxon>
        <taxon>Bacillales</taxon>
        <taxon>Bacillaceae</taxon>
        <taxon>Priestia</taxon>
    </lineage>
</organism>
<keyword evidence="3" id="KW-1185">Reference proteome</keyword>
<dbReference type="Proteomes" id="UP000182762">
    <property type="component" value="Unassembled WGS sequence"/>
</dbReference>
<accession>A0A1I6BD82</accession>
<comment type="caution">
    <text evidence="2">The sequence shown here is derived from an EMBL/GenBank/DDBJ whole genome shotgun (WGS) entry which is preliminary data.</text>
</comment>
<feature type="transmembrane region" description="Helical" evidence="1">
    <location>
        <begin position="29"/>
        <end position="48"/>
    </location>
</feature>
<keyword evidence="1" id="KW-0472">Membrane</keyword>
<dbReference type="RefSeq" id="WP_061805821.1">
    <property type="nucleotide sequence ID" value="NZ_FOXX01000009.1"/>
</dbReference>
<protein>
    <submittedName>
        <fullName evidence="2">Uncharacterized protein</fullName>
    </submittedName>
</protein>
<keyword evidence="1" id="KW-0812">Transmembrane</keyword>
<name>A0A1I6BD82_9BACI</name>
<keyword evidence="1" id="KW-1133">Transmembrane helix</keyword>
<dbReference type="GeneID" id="93712079"/>
<evidence type="ECO:0000256" key="1">
    <source>
        <dbReference type="SAM" id="Phobius"/>
    </source>
</evidence>
<evidence type="ECO:0000313" key="3">
    <source>
        <dbReference type="Proteomes" id="UP000182762"/>
    </source>
</evidence>
<gene>
    <name evidence="2" type="ORF">SAMN02745910_03479</name>
</gene>
<dbReference type="EMBL" id="FOXX01000009">
    <property type="protein sequence ID" value="SFQ78839.1"/>
    <property type="molecule type" value="Genomic_DNA"/>
</dbReference>
<reference evidence="2 3" key="1">
    <citation type="submission" date="2016-10" db="EMBL/GenBank/DDBJ databases">
        <authorList>
            <person name="Varghese N."/>
            <person name="Submissions S."/>
        </authorList>
    </citation>
    <scope>NUCLEOTIDE SEQUENCE [LARGE SCALE GENOMIC DNA]</scope>
    <source>
        <strain evidence="2 3">DSM 13796</strain>
    </source>
</reference>
<sequence>MENISYINIEKGKRTRSTEKVTPLTKYDFLKIAITLTIIAYLAIFQLPDFVHGFIDGMHSGSWHSRGF</sequence>
<proteinExistence type="predicted"/>
<evidence type="ECO:0000313" key="2">
    <source>
        <dbReference type="EMBL" id="SFQ78839.1"/>
    </source>
</evidence>